<feature type="repeat" description="WD" evidence="3">
    <location>
        <begin position="2298"/>
        <end position="2339"/>
    </location>
</feature>
<feature type="coiled-coil region" evidence="4">
    <location>
        <begin position="1311"/>
        <end position="1338"/>
    </location>
</feature>
<keyword evidence="2" id="KW-0677">Repeat</keyword>
<feature type="repeat" description="WD" evidence="3">
    <location>
        <begin position="2340"/>
        <end position="2381"/>
    </location>
</feature>
<dbReference type="Pfam" id="PF00805">
    <property type="entry name" value="Pentapeptide"/>
    <property type="match status" value="1"/>
</dbReference>
<organism evidence="7 8">
    <name type="scientific">Paramecium octaurelia</name>
    <dbReference type="NCBI Taxonomy" id="43137"/>
    <lineage>
        <taxon>Eukaryota</taxon>
        <taxon>Sar</taxon>
        <taxon>Alveolata</taxon>
        <taxon>Ciliophora</taxon>
        <taxon>Intramacronucleata</taxon>
        <taxon>Oligohymenophorea</taxon>
        <taxon>Peniculida</taxon>
        <taxon>Parameciidae</taxon>
        <taxon>Paramecium</taxon>
    </lineage>
</organism>
<dbReference type="PANTHER" id="PTHR22847:SF637">
    <property type="entry name" value="WD REPEAT DOMAIN 5B"/>
    <property type="match status" value="1"/>
</dbReference>
<keyword evidence="1 3" id="KW-0853">WD repeat</keyword>
<feature type="domain" description="EML-like second beta-propeller" evidence="6">
    <location>
        <begin position="2182"/>
        <end position="2339"/>
    </location>
</feature>
<dbReference type="InterPro" id="IPR007111">
    <property type="entry name" value="NACHT_NTPase"/>
</dbReference>
<dbReference type="Pfam" id="PF23414">
    <property type="entry name" value="Beta-prop_EML_2"/>
    <property type="match status" value="2"/>
</dbReference>
<dbReference type="SMART" id="SM00564">
    <property type="entry name" value="PQQ"/>
    <property type="match status" value="7"/>
</dbReference>
<dbReference type="Proteomes" id="UP000683925">
    <property type="component" value="Unassembled WGS sequence"/>
</dbReference>
<feature type="repeat" description="WD" evidence="3">
    <location>
        <begin position="2466"/>
        <end position="2507"/>
    </location>
</feature>
<feature type="coiled-coil region" evidence="4">
    <location>
        <begin position="1729"/>
        <end position="1769"/>
    </location>
</feature>
<feature type="repeat" description="WD" evidence="3">
    <location>
        <begin position="2845"/>
        <end position="2886"/>
    </location>
</feature>
<feature type="repeat" description="WD" evidence="3">
    <location>
        <begin position="2172"/>
        <end position="2213"/>
    </location>
</feature>
<dbReference type="InterPro" id="IPR018391">
    <property type="entry name" value="PQQ_b-propeller_rpt"/>
</dbReference>
<feature type="repeat" description="WD" evidence="3">
    <location>
        <begin position="2761"/>
        <end position="2802"/>
    </location>
</feature>
<feature type="repeat" description="WD" evidence="3">
    <location>
        <begin position="2929"/>
        <end position="2970"/>
    </location>
</feature>
<feature type="repeat" description="WD" evidence="3">
    <location>
        <begin position="2256"/>
        <end position="2297"/>
    </location>
</feature>
<dbReference type="InterPro" id="IPR001680">
    <property type="entry name" value="WD40_rpt"/>
</dbReference>
<feature type="repeat" description="WD" evidence="3">
    <location>
        <begin position="2803"/>
        <end position="2844"/>
    </location>
</feature>
<evidence type="ECO:0000256" key="4">
    <source>
        <dbReference type="SAM" id="Coils"/>
    </source>
</evidence>
<evidence type="ECO:0000256" key="3">
    <source>
        <dbReference type="PROSITE-ProRule" id="PRU00221"/>
    </source>
</evidence>
<feature type="domain" description="NACHT" evidence="5">
    <location>
        <begin position="1409"/>
        <end position="1575"/>
    </location>
</feature>
<evidence type="ECO:0000259" key="5">
    <source>
        <dbReference type="Pfam" id="PF05729"/>
    </source>
</evidence>
<reference evidence="7" key="1">
    <citation type="submission" date="2021-01" db="EMBL/GenBank/DDBJ databases">
        <authorList>
            <consortium name="Genoscope - CEA"/>
            <person name="William W."/>
        </authorList>
    </citation>
    <scope>NUCLEOTIDE SEQUENCE</scope>
</reference>
<gene>
    <name evidence="7" type="ORF">POCTA_138.1.T0510054</name>
</gene>
<dbReference type="PROSITE" id="PS50082">
    <property type="entry name" value="WD_REPEATS_2"/>
    <property type="match status" value="18"/>
</dbReference>
<dbReference type="Pfam" id="PF05729">
    <property type="entry name" value="NACHT"/>
    <property type="match status" value="1"/>
</dbReference>
<proteinExistence type="predicted"/>
<feature type="repeat" description="WD" evidence="3">
    <location>
        <begin position="2719"/>
        <end position="2754"/>
    </location>
</feature>
<dbReference type="PANTHER" id="PTHR22847">
    <property type="entry name" value="WD40 REPEAT PROTEIN"/>
    <property type="match status" value="1"/>
</dbReference>
<sequence>MSNQMVQTQYILRGGGCGSQKINSLKSGISKLDTQDLHNFFNKFNFYVEKICTKAVVAADYSESQEIMIALQWFIFQEENIYNLNKNAQSVVKSYDLILEGIRKLLKSCLIYIRTDSFKCLYILQITASLSKLIFSFHILKEERFMKCDIQQEFLDISDELSQHMEIEKNDLIQNQMELYLFLTKTSFEIAPNNSNEREEILKGCLSGIIGSIIQMKPNEELLESLFQGACHLYKQYVISNNRKQFEVYFQIDMLQWEIINYFKNEKFQNLDEIISQVEEIHDKIVKNSNVWKYHYLWVQMIGKILQYNPPLTKQKLSQLINSFNLGVKLEQIWKEYQRKGFLIQMNHSNDQAVIQLNYLQNSQLSEMDRAILESNFKEWEIFLLLKDFFINEQYQNIPFTFGSYLKTKLEIEGKELQQNETILAIHNIQRFLGFLISNKLLNLTKQNDENLEEVIKISRNFTKGKQYNESTTLKISLQQIKKIIQKLKDYFQNIQDIIKIMRLNQNHQKKNYEKNNFEKLNIFQRLIEILQLYVIQDQRNQSLNQNFIDDNDIIQEQSKSILEELKHVDFKEYKISFIDLPITPQNRSKIRRKAEKLIGIYQKEIQRLETDLIQNNLLQYFQNLVYNLYLFYESKCNELQEKCSYINLYLKEIMIIMYQIETVPKILSLKTIKQSFANMHLLKCLENLRYNNLRLKLKLIDSKRSFSFILEKAKPEELGRLSEVINLDEFLLNVVKDFPQRIMRENTNFTSLIHNELQNIEITREDFEHRLSKQKGILTYVMFQQCVNEKQIEQERKDLELIEKEFEEFFFKETPSELSMETIWKIVEDLKVEESLKTVMDDKFNFQELRLEKEKYFNFLSQLRKLEVITKDQPIGNWNLLITQTEAVIKTIETFGQTDEQIVKMLINEELMNLKTILNDHKITQKEQQISIIQEQIRQVANEKINDTEQIELNLQIERQSGNREIGSINQMSKKFKFCSYDNYRTNLTFLIKVVKLKKLKLQYEIELLYKLFAEVVILSEKLDQIQKFEIEIQTKFQERLQCYILEFIKKFELQQLTEDNLYQKEGEDFHFYLEGIETKLIKRVNDTGITQANINIPDFLNCLELYIKEQLVKQRCFSNIKIGQEFLIQQLKKIYLEGIEEEGDEESKQQFGLIDNQVQKSKDIINNDQWKIKQGLVFTIIQISSNCFSENITSFCSKVLIQVWVQEQDQRVRNILKNQNLIGLQMQVLQKDWSTQHDRIAGKMQEMLRRIDELQEQVSHEANLKKQDLYMKEIDDTTMQLDQQIENISEMGQQLRLITDFVNHIRKGLIRVEGKINEMKEQLKSMGNDIKLLRGKTVEQLFEIRKWKVLKDAAQKNTKNIYVPLQTLEIIQKQQKEETQPSSLMNLEDLNDRRGKVNEFLLEDKTVLLIHGQAGSGKSTTAKKIEEFIWKQHEKNEKIRNQLLIPVYISLPSLKNPVFQVVEETLHQDEYGFDKLQLKECKEMLEKKEFKFLLIMDSYDEMKLEHIQKNLYISNKLKQIWSDPLVIFTTRSEIFTSNNYTQWFEPEKKEEFKEVQLLKFNEEQMEKYLKKFTTQSIKMLLFEIYEWQTQISNRGAIDINKFEIFWEKFFLQFSKSEITNSENLLNEKQIERIELFLKNDEFIALKSTEALRSLSINLQKLWSVEKYEKMIKNINLNKLVETPYMMEIVVQVLPEMVKKATEIYNVKQNFFKNFPNMLKVFYKSKFLIEMYKQRQNLTQLNNEIEKQSQLESKNKNYEVTFADLENLEIINYREVALEVWNTLEENLTTIQFQITKEVNDLKIILSKINLLISPVISNAAFEKILVPEEKIIQLVCDALKEYNLTSYDFYEEFISQYYLKQVEKQRNLGKSINIDNFVHDLKKFSIELAQKMSFKQVTQVQYQQKGLLYSEQSDEEEWFKKFFNDDCKNGNYKKDIRSCSLVRQKGVSFQFVHKSIQEFLIASDLYEVLVLFENLNTKIYSKILEILGKEVKQDVDCLTFFSSHKNYENFIPFHSISNYQNKSTLDTLKNDMQQTLNLLKILKKHEFNRNNYSSDIYIETKKFLIQKIQKKEKIIELLKFLVYLTAFDKSYIVCGSNSLNLLVDMKVDLTSLNFEKIKIKNTSLIGGNFVNCNFNQSEFTDVNINGINLNGAQMFGCKWKNLKINDLYSLYGHQDGVNSVCFSPDGTTLASGSRDYSIRLWDVKTGQQKATLDGHSAQVISVNFSPDGTTLASGSKDDSIQLWDAKTGQQIAKLDGHSGWVNSVYFSPDGTTLASGSRDNSIRLWDVKTGVQKATLDGHSEEVLSVCFSSDGYTLVSVSLDNSIRLWDVKTKQQKAKQGGNLDNVSSVCFSRDGTTLASCSYDNYIRLWDVKTGKLKAELKCNQNRVQYVSFSSDGTTLATVNDSNSILLLDVKTRQQIAKLDGHSGEVLSVCFSLDGTILASGGNDDTIRLWDVRAGQQKIKLDGHSYLVRSVCFSPDGIILASGSEDMSIRLWDVKTGQQKAKLNGHSEGVLSVCFSPDGTTLASGSGDMTISLWDIKMGQQNTKLKGHSDAVRLTCFSPDGTTLASGSDDHSIRLWHVKTGQQKAKLDGHSDMVFSVCFSPDGITLASGSEDKSIRLWDVKTGQQKAKLNGHSEGVLSVCFSPDGTTIASGSDDKSIRLWDIKIGQQKVKLKGHSDAVRTISFSPDGNTLVSGSIDQSICLWDIKTGQQQKVQLDGHENCATSVCFSPDGTKLASGSIDGSIRFWDVKTRLYKSELDGHSNSVRSICFSPDSTTFASCSDDNSIRLWDVKTGQQKAKLYGHSGYIQTVCFSPDGNTLASGSIDQSIRLWNSKTGQQQVKLDGHENCVSSVCFSPDGTILASGSIDQSIRFWDVKTGQCKTKLDGHKNSVRSINFSPDGTQLVSGSDDNTIRVWDVKTGQQKVQLDGHSDAVISVCFSLDGTTLASSSYDRFLHLWDIKSGQPILPTNDCYQEIMAQFKLSKFQSQYLPNSTSHIMTIILISRQLVFQSKEALVLKGEFVNHLGIDLKKLFQQRGSLILVEPQCQNN</sequence>
<feature type="repeat" description="WD" evidence="3">
    <location>
        <begin position="2508"/>
        <end position="2549"/>
    </location>
</feature>
<dbReference type="Pfam" id="PF00400">
    <property type="entry name" value="WD40"/>
    <property type="match status" value="9"/>
</dbReference>
<dbReference type="GO" id="GO:1990234">
    <property type="term" value="C:transferase complex"/>
    <property type="evidence" value="ECO:0007669"/>
    <property type="project" value="UniProtKB-ARBA"/>
</dbReference>
<feature type="domain" description="EML-like second beta-propeller" evidence="6">
    <location>
        <begin position="2770"/>
        <end position="2925"/>
    </location>
</feature>
<evidence type="ECO:0000256" key="1">
    <source>
        <dbReference type="ARBA" id="ARBA00022574"/>
    </source>
</evidence>
<dbReference type="CDD" id="cd00200">
    <property type="entry name" value="WD40"/>
    <property type="match status" value="3"/>
</dbReference>
<accession>A0A8S1US31</accession>
<protein>
    <recommendedName>
        <fullName evidence="9">NACHT domain-containing protein</fullName>
    </recommendedName>
</protein>
<comment type="caution">
    <text evidence="7">The sequence shown here is derived from an EMBL/GenBank/DDBJ whole genome shotgun (WGS) entry which is preliminary data.</text>
</comment>
<dbReference type="InterPro" id="IPR055442">
    <property type="entry name" value="Beta-prop_EML-like_2nd"/>
</dbReference>
<feature type="repeat" description="WD" evidence="3">
    <location>
        <begin position="2887"/>
        <end position="2928"/>
    </location>
</feature>
<dbReference type="PROSITE" id="PS50294">
    <property type="entry name" value="WD_REPEATS_REGION"/>
    <property type="match status" value="18"/>
</dbReference>
<dbReference type="SMART" id="SM00320">
    <property type="entry name" value="WD40"/>
    <property type="match status" value="19"/>
</dbReference>
<dbReference type="OrthoDB" id="311329at2759"/>
<feature type="repeat" description="WD" evidence="3">
    <location>
        <begin position="2592"/>
        <end position="2633"/>
    </location>
</feature>
<name>A0A8S1US31_PAROT</name>
<evidence type="ECO:0000256" key="2">
    <source>
        <dbReference type="ARBA" id="ARBA00022737"/>
    </source>
</evidence>
<feature type="repeat" description="WD" evidence="3">
    <location>
        <begin position="2676"/>
        <end position="2717"/>
    </location>
</feature>
<feature type="repeat" description="WD" evidence="3">
    <location>
        <begin position="2214"/>
        <end position="2255"/>
    </location>
</feature>
<dbReference type="InterPro" id="IPR019775">
    <property type="entry name" value="WD40_repeat_CS"/>
</dbReference>
<evidence type="ECO:0008006" key="9">
    <source>
        <dbReference type="Google" id="ProtNLM"/>
    </source>
</evidence>
<dbReference type="PROSITE" id="PS00678">
    <property type="entry name" value="WD_REPEATS_1"/>
    <property type="match status" value="16"/>
</dbReference>
<feature type="repeat" description="WD" evidence="3">
    <location>
        <begin position="2424"/>
        <end position="2465"/>
    </location>
</feature>
<dbReference type="InterPro" id="IPR001646">
    <property type="entry name" value="5peptide_repeat"/>
</dbReference>
<keyword evidence="8" id="KW-1185">Reference proteome</keyword>
<dbReference type="EMBL" id="CAJJDP010000051">
    <property type="protein sequence ID" value="CAD8167980.1"/>
    <property type="molecule type" value="Genomic_DNA"/>
</dbReference>
<feature type="repeat" description="WD" evidence="3">
    <location>
        <begin position="2634"/>
        <end position="2675"/>
    </location>
</feature>
<feature type="repeat" description="WD" evidence="3">
    <location>
        <begin position="2550"/>
        <end position="2591"/>
    </location>
</feature>
<evidence type="ECO:0000259" key="6">
    <source>
        <dbReference type="Pfam" id="PF23414"/>
    </source>
</evidence>
<evidence type="ECO:0000313" key="8">
    <source>
        <dbReference type="Proteomes" id="UP000683925"/>
    </source>
</evidence>
<feature type="coiled-coil region" evidence="4">
    <location>
        <begin position="1239"/>
        <end position="1266"/>
    </location>
</feature>
<keyword evidence="4" id="KW-0175">Coiled coil</keyword>
<evidence type="ECO:0000313" key="7">
    <source>
        <dbReference type="EMBL" id="CAD8167980.1"/>
    </source>
</evidence>